<comment type="caution">
    <text evidence="8">The sequence shown here is derived from an EMBL/GenBank/DDBJ whole genome shotgun (WGS) entry which is preliminary data.</text>
</comment>
<reference evidence="8 9" key="1">
    <citation type="submission" date="2016-11" db="EMBL/GenBank/DDBJ databases">
        <title>The macronuclear genome of Stentor coeruleus: a giant cell with tiny introns.</title>
        <authorList>
            <person name="Slabodnick M."/>
            <person name="Ruby J.G."/>
            <person name="Reiff S.B."/>
            <person name="Swart E.C."/>
            <person name="Gosai S."/>
            <person name="Prabakaran S."/>
            <person name="Witkowska E."/>
            <person name="Larue G.E."/>
            <person name="Fisher S."/>
            <person name="Freeman R.M."/>
            <person name="Gunawardena J."/>
            <person name="Chu W."/>
            <person name="Stover N.A."/>
            <person name="Gregory B.D."/>
            <person name="Nowacki M."/>
            <person name="Derisi J."/>
            <person name="Roy S.W."/>
            <person name="Marshall W.F."/>
            <person name="Sood P."/>
        </authorList>
    </citation>
    <scope>NUCLEOTIDE SEQUENCE [LARGE SCALE GENOMIC DNA]</scope>
    <source>
        <strain evidence="8">WM001</strain>
    </source>
</reference>
<evidence type="ECO:0000256" key="5">
    <source>
        <dbReference type="ARBA" id="ARBA00022786"/>
    </source>
</evidence>
<organism evidence="8 9">
    <name type="scientific">Stentor coeruleus</name>
    <dbReference type="NCBI Taxonomy" id="5963"/>
    <lineage>
        <taxon>Eukaryota</taxon>
        <taxon>Sar</taxon>
        <taxon>Alveolata</taxon>
        <taxon>Ciliophora</taxon>
        <taxon>Postciliodesmatophora</taxon>
        <taxon>Heterotrichea</taxon>
        <taxon>Heterotrichida</taxon>
        <taxon>Stentoridae</taxon>
        <taxon>Stentor</taxon>
    </lineage>
</organism>
<keyword evidence="4" id="KW-0808">Transferase</keyword>
<gene>
    <name evidence="8" type="ORF">SteCoe_2313</name>
</gene>
<dbReference type="Gene3D" id="3.90.1750.10">
    <property type="entry name" value="Hect, E3 ligase catalytic domains"/>
    <property type="match status" value="1"/>
</dbReference>
<feature type="domain" description="HECT" evidence="7">
    <location>
        <begin position="980"/>
        <end position="1323"/>
    </location>
</feature>
<keyword evidence="9" id="KW-1185">Reference proteome</keyword>
<evidence type="ECO:0000256" key="2">
    <source>
        <dbReference type="ARBA" id="ARBA00006331"/>
    </source>
</evidence>
<dbReference type="CDD" id="cd00078">
    <property type="entry name" value="HECTc"/>
    <property type="match status" value="1"/>
</dbReference>
<dbReference type="InterPro" id="IPR016024">
    <property type="entry name" value="ARM-type_fold"/>
</dbReference>
<keyword evidence="5 6" id="KW-0833">Ubl conjugation pathway</keyword>
<dbReference type="SMART" id="SM00119">
    <property type="entry name" value="HECTc"/>
    <property type="match status" value="1"/>
</dbReference>
<dbReference type="GO" id="GO:0061630">
    <property type="term" value="F:ubiquitin protein ligase activity"/>
    <property type="evidence" value="ECO:0007669"/>
    <property type="project" value="UniProtKB-EC"/>
</dbReference>
<dbReference type="PANTHER" id="PTHR45670:SF1">
    <property type="entry name" value="E3 UBIQUITIN-PROTEIN LIGASE HECTD1"/>
    <property type="match status" value="1"/>
</dbReference>
<comment type="catalytic activity">
    <reaction evidence="1">
        <text>S-ubiquitinyl-[E2 ubiquitin-conjugating enzyme]-L-cysteine + [acceptor protein]-L-lysine = [E2 ubiquitin-conjugating enzyme]-L-cysteine + N(6)-ubiquitinyl-[acceptor protein]-L-lysine.</text>
        <dbReference type="EC" id="2.3.2.26"/>
    </reaction>
</comment>
<dbReference type="SUPFAM" id="SSF48371">
    <property type="entry name" value="ARM repeat"/>
    <property type="match status" value="1"/>
</dbReference>
<name>A0A1R2CZY1_9CILI</name>
<dbReference type="PROSITE" id="PS50237">
    <property type="entry name" value="HECT"/>
    <property type="match status" value="1"/>
</dbReference>
<dbReference type="OrthoDB" id="409931at2759"/>
<dbReference type="Proteomes" id="UP000187209">
    <property type="component" value="Unassembled WGS sequence"/>
</dbReference>
<accession>A0A1R2CZY1</accession>
<evidence type="ECO:0000313" key="9">
    <source>
        <dbReference type="Proteomes" id="UP000187209"/>
    </source>
</evidence>
<feature type="active site" description="Glycyl thioester intermediate" evidence="6">
    <location>
        <position position="1290"/>
    </location>
</feature>
<evidence type="ECO:0000259" key="7">
    <source>
        <dbReference type="PROSITE" id="PS50237"/>
    </source>
</evidence>
<evidence type="ECO:0000256" key="4">
    <source>
        <dbReference type="ARBA" id="ARBA00022679"/>
    </source>
</evidence>
<dbReference type="SUPFAM" id="SSF56204">
    <property type="entry name" value="Hect, E3 ligase catalytic domain"/>
    <property type="match status" value="1"/>
</dbReference>
<sequence>MFNSEEERYAIYNRMDFSGYNSLMHSLQSVTSSLSTHDDIELLQALGQLSSELAITQEDFLATIPLPQLIAVLIQCLHKEAIPDIPLYAMNSLASIVDSLPHASGIIVSSGGISILSSKLMNFDFIDLAEHSIKVLEKISIEHSAAIVKEGAFENMMNTMDFFETSVQKRILTIAVNISKALTSKDMLDRIWPQVTIFFRLLEFRGNDGLMQNEKALDFLIYFTDSLVRILSNPEETAVYFNQLKDQQVVRQIIELISNASSLLVKSLKLLRVMTKHSASMCCEFLSMGGSDVIKEILSKPHENLSLISEILKLANSVIPSIESQSPCEIQKLSIYKERPQYLKTLTEMILPRSIIMYEELINSESKITVIEILEKLIRLCPEDELRPLVSTSSFSSFISEVLSSKEFKMVENALKIANVLYDKMIDSVITNFIREGVFNRINSLKDPTVIKNIKPPKETISEFPPVLRKFFSHSDMEQSERQIFEELMLRLKNRSQEAAGQGFQGLFPMAPQESKENIHQILTNLTRSFLEKHKTSEKREAYQPGKDLAKIVKTIESSSGDSAFPTLIKLVNSLASPTSFSYYEVCNSRLSEAILKWLTDKKAPSPEILLKRLSEFLSLFMKENSSGETHLSVLISLLIGALQYVQHFSISINPSNFSTRKLSQRLKLQFIYSPDPDTEKVPEFVTRHNLYIEAGHFVIAAGQYTSFDSIKNSILMAKSVRDLGFLRDYFRTSVERRMRMEYFSEYSDEDEYDEFSEERSSQNFSKDLGENIKVSLNMNVNGIDVTKGMTVYEAISACKNLESVLVKFKLCLVEDEKKNSETFQSPSQLYMHLIDNSNKVGLESKNKAYSYLILLKLFYDVNDSLPLFIPQMLHSVCYNKLKAIVFKSSKLTSLLSRQIQDQSSFLQSLHMRFGHDSLPVSGNVPSWIKQLPKTCRFLFPYTVRENYLYSFIIRVPMTKQKVRANRSRLLEDAMSIMSDTSLIKQGSLEIDYEDEVGTGVGPSLEFFSLVSKEIRKLPFWRNSEDSGLFPLPLLACSSNYKEYFNFFGRFVAKALIDKRQIDLPFSPVFWKLVLHEPVTLLDLAKVDKALGQTLIELQEMLTKYKTRKIKPTFKGVSLENLGLVFTLPGFDNIELKPSGKNCYLSCENIEEYINLVTSGTLLQTLQVGAFRQGLEVLISPSTLDLFSGDEVEDLLCGQVGVQWNMADLQQFINPAHGYTVSSPVFHNFLITLTEMNLLEQRKFLQFITGSPRLPVGGFSALNPRLTVVRKEPSIPGMHPDEYLPSVMTCQNYLKLPEYSGIEILQRNLRYAINEGHESFHLS</sequence>
<dbReference type="EMBL" id="MPUH01000025">
    <property type="protein sequence ID" value="OMJ94530.1"/>
    <property type="molecule type" value="Genomic_DNA"/>
</dbReference>
<dbReference type="EC" id="2.3.2.26" evidence="3"/>
<evidence type="ECO:0000256" key="3">
    <source>
        <dbReference type="ARBA" id="ARBA00012485"/>
    </source>
</evidence>
<evidence type="ECO:0000256" key="6">
    <source>
        <dbReference type="PROSITE-ProRule" id="PRU00104"/>
    </source>
</evidence>
<dbReference type="InterPro" id="IPR011989">
    <property type="entry name" value="ARM-like"/>
</dbReference>
<dbReference type="Gene3D" id="3.30.2160.10">
    <property type="entry name" value="Hect, E3 ligase catalytic domain"/>
    <property type="match status" value="1"/>
</dbReference>
<dbReference type="InterPro" id="IPR035983">
    <property type="entry name" value="Hect_E3_ubiquitin_ligase"/>
</dbReference>
<dbReference type="InterPro" id="IPR045322">
    <property type="entry name" value="HECTD1/TRIP12-like"/>
</dbReference>
<dbReference type="GO" id="GO:0043161">
    <property type="term" value="P:proteasome-mediated ubiquitin-dependent protein catabolic process"/>
    <property type="evidence" value="ECO:0007669"/>
    <property type="project" value="TreeGrafter"/>
</dbReference>
<dbReference type="Gene3D" id="1.25.10.10">
    <property type="entry name" value="Leucine-rich Repeat Variant"/>
    <property type="match status" value="1"/>
</dbReference>
<dbReference type="Pfam" id="PF00632">
    <property type="entry name" value="HECT"/>
    <property type="match status" value="1"/>
</dbReference>
<dbReference type="Gene3D" id="3.30.2410.10">
    <property type="entry name" value="Hect, E3 ligase catalytic domain"/>
    <property type="match status" value="1"/>
</dbReference>
<protein>
    <recommendedName>
        <fullName evidence="3">HECT-type E3 ubiquitin transferase</fullName>
        <ecNumber evidence="3">2.3.2.26</ecNumber>
    </recommendedName>
</protein>
<evidence type="ECO:0000313" key="8">
    <source>
        <dbReference type="EMBL" id="OMJ94530.1"/>
    </source>
</evidence>
<dbReference type="InterPro" id="IPR000569">
    <property type="entry name" value="HECT_dom"/>
</dbReference>
<dbReference type="GO" id="GO:0000209">
    <property type="term" value="P:protein polyubiquitination"/>
    <property type="evidence" value="ECO:0007669"/>
    <property type="project" value="TreeGrafter"/>
</dbReference>
<proteinExistence type="inferred from homology"/>
<evidence type="ECO:0000256" key="1">
    <source>
        <dbReference type="ARBA" id="ARBA00000885"/>
    </source>
</evidence>
<dbReference type="PANTHER" id="PTHR45670">
    <property type="entry name" value="E3 UBIQUITIN-PROTEIN LIGASE TRIP12"/>
    <property type="match status" value="1"/>
</dbReference>
<comment type="similarity">
    <text evidence="2">Belongs to the UPL family. K-HECT subfamily.</text>
</comment>
<dbReference type="Pfam" id="PF25579">
    <property type="entry name" value="TPR_TRIP12_N"/>
    <property type="match status" value="1"/>
</dbReference>
<dbReference type="InterPro" id="IPR057948">
    <property type="entry name" value="TPR_TRIP12_N"/>
</dbReference>